<name>A0A386HU01_9BACT</name>
<feature type="signal peptide" evidence="2">
    <location>
        <begin position="1"/>
        <end position="20"/>
    </location>
</feature>
<accession>A0A386HU01</accession>
<feature type="domain" description="LysM" evidence="3">
    <location>
        <begin position="86"/>
        <end position="129"/>
    </location>
</feature>
<dbReference type="SUPFAM" id="SSF54106">
    <property type="entry name" value="LysM domain"/>
    <property type="match status" value="2"/>
</dbReference>
<dbReference type="InterPro" id="IPR018392">
    <property type="entry name" value="LysM"/>
</dbReference>
<dbReference type="EMBL" id="CP032489">
    <property type="protein sequence ID" value="AYD48981.1"/>
    <property type="molecule type" value="Genomic_DNA"/>
</dbReference>
<evidence type="ECO:0000256" key="1">
    <source>
        <dbReference type="SAM" id="MobiDB-lite"/>
    </source>
</evidence>
<feature type="compositionally biased region" description="Polar residues" evidence="1">
    <location>
        <begin position="154"/>
        <end position="169"/>
    </location>
</feature>
<dbReference type="OrthoDB" id="2149800at2"/>
<dbReference type="GO" id="GO:0008932">
    <property type="term" value="F:lytic endotransglycosylase activity"/>
    <property type="evidence" value="ECO:0007669"/>
    <property type="project" value="TreeGrafter"/>
</dbReference>
<proteinExistence type="predicted"/>
<dbReference type="PROSITE" id="PS51782">
    <property type="entry name" value="LYSM"/>
    <property type="match status" value="2"/>
</dbReference>
<feature type="chain" id="PRO_5017345446" evidence="2">
    <location>
        <begin position="21"/>
        <end position="302"/>
    </location>
</feature>
<evidence type="ECO:0000256" key="2">
    <source>
        <dbReference type="SAM" id="SignalP"/>
    </source>
</evidence>
<reference evidence="4 5" key="1">
    <citation type="submission" date="2018-09" db="EMBL/GenBank/DDBJ databases">
        <title>Arachidicoccus sp. nov., a bacterium isolated from soil.</title>
        <authorList>
            <person name="Weon H.-Y."/>
            <person name="Kwon S.-W."/>
            <person name="Lee S.A."/>
        </authorList>
    </citation>
    <scope>NUCLEOTIDE SEQUENCE [LARGE SCALE GENOMIC DNA]</scope>
    <source>
        <strain evidence="4 5">KIS59-12</strain>
    </source>
</reference>
<feature type="domain" description="LysM" evidence="3">
    <location>
        <begin position="25"/>
        <end position="69"/>
    </location>
</feature>
<protein>
    <submittedName>
        <fullName evidence="4">LysM peptidoglycan-binding domain-containing protein</fullName>
    </submittedName>
</protein>
<evidence type="ECO:0000313" key="4">
    <source>
        <dbReference type="EMBL" id="AYD48981.1"/>
    </source>
</evidence>
<dbReference type="RefSeq" id="WP_119990253.1">
    <property type="nucleotide sequence ID" value="NZ_CP032489.1"/>
</dbReference>
<keyword evidence="5" id="KW-1185">Reference proteome</keyword>
<dbReference type="PANTHER" id="PTHR33734">
    <property type="entry name" value="LYSM DOMAIN-CONTAINING GPI-ANCHORED PROTEIN 2"/>
    <property type="match status" value="1"/>
</dbReference>
<dbReference type="PANTHER" id="PTHR33734:SF22">
    <property type="entry name" value="MEMBRANE-BOUND LYTIC MUREIN TRANSGLYCOSYLASE D"/>
    <property type="match status" value="1"/>
</dbReference>
<sequence length="302" mass="32777">MKRISILISSLLLSAGVSFAQSSYKVHTIKEGETLSQLAKKYGTSVGDIMRLNKMTTSSKLLIGEEVKIPAKHKETVAATAADIPATHTVEKGETLYQISHKYHVSITNLVDWNNIVGNTIQIGQILKLKKSATVDNVAVANNTSAQNNNSLNEQPQTSASQTTENGAPNTEVKQRDAETQQNSTSVFDQTLPKHTVTDEGLYATTYKSQANGTELITKGSSGIFKTASGWQDKKYFILMNEVNPGTVVKVQANGKTIYAKVLWNLGNVKENEGLSYRISDAAASVLGVSGNKFDLIVSYFK</sequence>
<feature type="region of interest" description="Disordered" evidence="1">
    <location>
        <begin position="144"/>
        <end position="185"/>
    </location>
</feature>
<dbReference type="AlphaFoldDB" id="A0A386HU01"/>
<dbReference type="Proteomes" id="UP000266118">
    <property type="component" value="Chromosome"/>
</dbReference>
<dbReference type="InterPro" id="IPR036779">
    <property type="entry name" value="LysM_dom_sf"/>
</dbReference>
<dbReference type="KEGG" id="ark:D6B99_15995"/>
<organism evidence="4 5">
    <name type="scientific">Arachidicoccus soli</name>
    <dbReference type="NCBI Taxonomy" id="2341117"/>
    <lineage>
        <taxon>Bacteria</taxon>
        <taxon>Pseudomonadati</taxon>
        <taxon>Bacteroidota</taxon>
        <taxon>Chitinophagia</taxon>
        <taxon>Chitinophagales</taxon>
        <taxon>Chitinophagaceae</taxon>
        <taxon>Arachidicoccus</taxon>
    </lineage>
</organism>
<keyword evidence="2" id="KW-0732">Signal</keyword>
<dbReference type="CDD" id="cd00118">
    <property type="entry name" value="LysM"/>
    <property type="match status" value="2"/>
</dbReference>
<dbReference type="Pfam" id="PF01476">
    <property type="entry name" value="LysM"/>
    <property type="match status" value="2"/>
</dbReference>
<feature type="compositionally biased region" description="Low complexity" evidence="1">
    <location>
        <begin position="144"/>
        <end position="153"/>
    </location>
</feature>
<evidence type="ECO:0000313" key="5">
    <source>
        <dbReference type="Proteomes" id="UP000266118"/>
    </source>
</evidence>
<evidence type="ECO:0000259" key="3">
    <source>
        <dbReference type="PROSITE" id="PS51782"/>
    </source>
</evidence>
<gene>
    <name evidence="4" type="ORF">D6B99_15995</name>
</gene>
<dbReference type="Gene3D" id="3.10.350.10">
    <property type="entry name" value="LysM domain"/>
    <property type="match status" value="2"/>
</dbReference>
<dbReference type="SMART" id="SM00257">
    <property type="entry name" value="LysM"/>
    <property type="match status" value="2"/>
</dbReference>